<organism evidence="1 2">
    <name type="scientific">Nemania bipapillata</name>
    <dbReference type="NCBI Taxonomy" id="110536"/>
    <lineage>
        <taxon>Eukaryota</taxon>
        <taxon>Fungi</taxon>
        <taxon>Dikarya</taxon>
        <taxon>Ascomycota</taxon>
        <taxon>Pezizomycotina</taxon>
        <taxon>Sordariomycetes</taxon>
        <taxon>Xylariomycetidae</taxon>
        <taxon>Xylariales</taxon>
        <taxon>Xylariaceae</taxon>
        <taxon>Nemania</taxon>
    </lineage>
</organism>
<evidence type="ECO:0000313" key="2">
    <source>
        <dbReference type="Proteomes" id="UP001153334"/>
    </source>
</evidence>
<dbReference type="Proteomes" id="UP001153334">
    <property type="component" value="Unassembled WGS sequence"/>
</dbReference>
<evidence type="ECO:0000313" key="1">
    <source>
        <dbReference type="EMBL" id="KAJ8118560.1"/>
    </source>
</evidence>
<accession>A0ACC2ITM6</accession>
<sequence length="179" mass="20322">MNRTNFTSMWPSNLGLTYEIYASNSMTLNQTYWGSDDGTFWSRWGDTQDDRKGWSDRIAKSLSNLIRSTNKPNGTADVYAGKAFIQEPYIHVAWPWIAYPVTVLIITIGLLIRSIMKTLKSTEDFGNQGALALLMADIDLPIKELAKEHSESMQEFKEVIGNMNVRLDEGHFGPYFRSA</sequence>
<gene>
    <name evidence="1" type="ORF">ONZ43_g3968</name>
</gene>
<keyword evidence="2" id="KW-1185">Reference proteome</keyword>
<protein>
    <submittedName>
        <fullName evidence="1">Uncharacterized protein</fullName>
    </submittedName>
</protein>
<dbReference type="EMBL" id="JAPESX010001001">
    <property type="protein sequence ID" value="KAJ8118560.1"/>
    <property type="molecule type" value="Genomic_DNA"/>
</dbReference>
<reference evidence="1" key="1">
    <citation type="submission" date="2022-11" db="EMBL/GenBank/DDBJ databases">
        <title>Genome Sequence of Nemania bipapillata.</title>
        <authorList>
            <person name="Buettner E."/>
        </authorList>
    </citation>
    <scope>NUCLEOTIDE SEQUENCE</scope>
    <source>
        <strain evidence="1">CP14</strain>
    </source>
</reference>
<name>A0ACC2ITM6_9PEZI</name>
<comment type="caution">
    <text evidence="1">The sequence shown here is derived from an EMBL/GenBank/DDBJ whole genome shotgun (WGS) entry which is preliminary data.</text>
</comment>
<proteinExistence type="predicted"/>